<organism evidence="2 3">
    <name type="scientific">Swaminathania salitolerans</name>
    <dbReference type="NCBI Taxonomy" id="182838"/>
    <lineage>
        <taxon>Bacteria</taxon>
        <taxon>Pseudomonadati</taxon>
        <taxon>Pseudomonadota</taxon>
        <taxon>Alphaproteobacteria</taxon>
        <taxon>Acetobacterales</taxon>
        <taxon>Acetobacteraceae</taxon>
        <taxon>Swaminathania</taxon>
    </lineage>
</organism>
<reference evidence="2 3" key="1">
    <citation type="submission" date="2019-07" db="EMBL/GenBank/DDBJ databases">
        <title>Whole genome shotgun sequence of Swaminathania salitolerans NBRC 104436.</title>
        <authorList>
            <person name="Hosoyama A."/>
            <person name="Uohara A."/>
            <person name="Ohji S."/>
            <person name="Ichikawa N."/>
        </authorList>
    </citation>
    <scope>NUCLEOTIDE SEQUENCE [LARGE SCALE GENOMIC DNA]</scope>
    <source>
        <strain evidence="2 3">NBRC 104436</strain>
    </source>
</reference>
<dbReference type="OrthoDB" id="4762429at2"/>
<accession>A0A511BKP1</accession>
<dbReference type="Pfam" id="PF10546">
    <property type="entry name" value="P63C"/>
    <property type="match status" value="1"/>
</dbReference>
<dbReference type="Proteomes" id="UP000321405">
    <property type="component" value="Unassembled WGS sequence"/>
</dbReference>
<evidence type="ECO:0000259" key="1">
    <source>
        <dbReference type="Pfam" id="PF10546"/>
    </source>
</evidence>
<dbReference type="RefSeq" id="WP_147091963.1">
    <property type="nucleotide sequence ID" value="NZ_BJVC01000001.1"/>
</dbReference>
<dbReference type="AlphaFoldDB" id="A0A511BKP1"/>
<gene>
    <name evidence="2" type="ORF">SSA02_00740</name>
</gene>
<dbReference type="InterPro" id="IPR018874">
    <property type="entry name" value="Phage_Mx8_p63_C"/>
</dbReference>
<evidence type="ECO:0000313" key="2">
    <source>
        <dbReference type="EMBL" id="GEL00911.1"/>
    </source>
</evidence>
<proteinExistence type="predicted"/>
<sequence>MPKKEKLIEPIDADFDAVAKAVVASAGNDSEVDGPGKGNREVADESLPLAKWRGTIDLGGNELDCYVLGDGRRVLSSGSTTKAIAEVERGSLQDYIGQKTLNPFINVDKILQETFRFRIPGTQWPGLGITTEHFELICRGYVQALYEGAPLTDRQRQMAIRCAVLTAGLTRTGLDALVDEATGYQYERADDALQVKLRAFIADELRDWEKTFPDELWEEFGRLTNWKGSLHSRPKWWGKMVIELIYDTLDPDVAAYLKANKPKQGEHWHRQLSENLGVRQLVSRCYEVIGMAKTCHDMRELRDKVAEHYGNHTVQFTLSLPKPKQT</sequence>
<comment type="caution">
    <text evidence="2">The sequence shown here is derived from an EMBL/GenBank/DDBJ whole genome shotgun (WGS) entry which is preliminary data.</text>
</comment>
<evidence type="ECO:0000313" key="3">
    <source>
        <dbReference type="Proteomes" id="UP000321405"/>
    </source>
</evidence>
<dbReference type="EMBL" id="BJVC01000001">
    <property type="protein sequence ID" value="GEL00911.1"/>
    <property type="molecule type" value="Genomic_DNA"/>
</dbReference>
<feature type="domain" description="Bacteriophage Mx8 p63 C-terminal" evidence="1">
    <location>
        <begin position="197"/>
        <end position="281"/>
    </location>
</feature>
<keyword evidence="3" id="KW-1185">Reference proteome</keyword>
<name>A0A511BKP1_9PROT</name>
<protein>
    <recommendedName>
        <fullName evidence="1">Bacteriophage Mx8 p63 C-terminal domain-containing protein</fullName>
    </recommendedName>
</protein>